<reference evidence="1" key="1">
    <citation type="submission" date="2019-08" db="EMBL/GenBank/DDBJ databases">
        <title>The genome of the North American firefly Photinus pyralis.</title>
        <authorList>
            <consortium name="Photinus pyralis genome working group"/>
            <person name="Fallon T.R."/>
            <person name="Sander Lower S.E."/>
            <person name="Weng J.-K."/>
        </authorList>
    </citation>
    <scope>NUCLEOTIDE SEQUENCE</scope>
    <source>
        <strain evidence="1">TRF0915ILg1</strain>
        <tissue evidence="1">Whole body</tissue>
    </source>
</reference>
<dbReference type="EMBL" id="VTPC01001994">
    <property type="protein sequence ID" value="KAF2900770.1"/>
    <property type="molecule type" value="Genomic_DNA"/>
</dbReference>
<comment type="caution">
    <text evidence="1">The sequence shown here is derived from an EMBL/GenBank/DDBJ whole genome shotgun (WGS) entry which is preliminary data.</text>
</comment>
<accession>A0A8K0D753</accession>
<protein>
    <submittedName>
        <fullName evidence="1">Uncharacterized protein</fullName>
    </submittedName>
</protein>
<evidence type="ECO:0000313" key="2">
    <source>
        <dbReference type="Proteomes" id="UP000801492"/>
    </source>
</evidence>
<dbReference type="OrthoDB" id="6740080at2759"/>
<dbReference type="Proteomes" id="UP000801492">
    <property type="component" value="Unassembled WGS sequence"/>
</dbReference>
<name>A0A8K0D753_IGNLU</name>
<proteinExistence type="predicted"/>
<keyword evidence="2" id="KW-1185">Reference proteome</keyword>
<evidence type="ECO:0000313" key="1">
    <source>
        <dbReference type="EMBL" id="KAF2900770.1"/>
    </source>
</evidence>
<sequence>MEVDSMHSTIEKKLKKAIINVPADYVTICQFACTKSPYHVEYLSHSSFKNLEQNLRFFKSIRPGKEAGDLTVNDVKEIKHTSNMIFYKLRHSEEEDEKPLPVRMDSKVKARPFSEIHALYNCRLKIKKEKYDHLQLLKKSIQPDYHKFYDDLPHN</sequence>
<gene>
    <name evidence="1" type="ORF">ILUMI_05423</name>
</gene>
<dbReference type="AlphaFoldDB" id="A0A8K0D753"/>
<organism evidence="1 2">
    <name type="scientific">Ignelater luminosus</name>
    <name type="common">Cucubano</name>
    <name type="synonym">Pyrophorus luminosus</name>
    <dbReference type="NCBI Taxonomy" id="2038154"/>
    <lineage>
        <taxon>Eukaryota</taxon>
        <taxon>Metazoa</taxon>
        <taxon>Ecdysozoa</taxon>
        <taxon>Arthropoda</taxon>
        <taxon>Hexapoda</taxon>
        <taxon>Insecta</taxon>
        <taxon>Pterygota</taxon>
        <taxon>Neoptera</taxon>
        <taxon>Endopterygota</taxon>
        <taxon>Coleoptera</taxon>
        <taxon>Polyphaga</taxon>
        <taxon>Elateriformia</taxon>
        <taxon>Elateroidea</taxon>
        <taxon>Elateridae</taxon>
        <taxon>Agrypninae</taxon>
        <taxon>Pyrophorini</taxon>
        <taxon>Ignelater</taxon>
    </lineage>
</organism>